<evidence type="ECO:0000256" key="1">
    <source>
        <dbReference type="ARBA" id="ARBA00023015"/>
    </source>
</evidence>
<dbReference type="InterPro" id="IPR036390">
    <property type="entry name" value="WH_DNA-bd_sf"/>
</dbReference>
<dbReference type="Pfam" id="PF08220">
    <property type="entry name" value="HTH_DeoR"/>
    <property type="match status" value="1"/>
</dbReference>
<evidence type="ECO:0000259" key="5">
    <source>
        <dbReference type="PROSITE" id="PS51000"/>
    </source>
</evidence>
<feature type="region of interest" description="Disordered" evidence="4">
    <location>
        <begin position="57"/>
        <end position="92"/>
    </location>
</feature>
<keyword evidence="1" id="KW-0805">Transcription regulation</keyword>
<keyword evidence="7" id="KW-1185">Reference proteome</keyword>
<dbReference type="SMART" id="SM00420">
    <property type="entry name" value="HTH_DEOR"/>
    <property type="match status" value="1"/>
</dbReference>
<dbReference type="Gene3D" id="3.40.50.2300">
    <property type="match status" value="2"/>
</dbReference>
<dbReference type="InterPro" id="IPR028082">
    <property type="entry name" value="Peripla_BP_I"/>
</dbReference>
<organism evidence="6 7">
    <name type="scientific">Occultella aeris</name>
    <dbReference type="NCBI Taxonomy" id="2761496"/>
    <lineage>
        <taxon>Bacteria</taxon>
        <taxon>Bacillati</taxon>
        <taxon>Actinomycetota</taxon>
        <taxon>Actinomycetes</taxon>
        <taxon>Micrococcales</taxon>
        <taxon>Ruaniaceae</taxon>
        <taxon>Occultella</taxon>
    </lineage>
</organism>
<dbReference type="Pfam" id="PF13377">
    <property type="entry name" value="Peripla_BP_3"/>
    <property type="match status" value="1"/>
</dbReference>
<proteinExistence type="predicted"/>
<accession>A0A7M4DPE3</accession>
<evidence type="ECO:0000256" key="2">
    <source>
        <dbReference type="ARBA" id="ARBA00023125"/>
    </source>
</evidence>
<dbReference type="GO" id="GO:0000976">
    <property type="term" value="F:transcription cis-regulatory region binding"/>
    <property type="evidence" value="ECO:0007669"/>
    <property type="project" value="TreeGrafter"/>
</dbReference>
<dbReference type="InterPro" id="IPR036388">
    <property type="entry name" value="WH-like_DNA-bd_sf"/>
</dbReference>
<evidence type="ECO:0000256" key="3">
    <source>
        <dbReference type="ARBA" id="ARBA00023163"/>
    </source>
</evidence>
<keyword evidence="3" id="KW-0804">Transcription</keyword>
<dbReference type="InterPro" id="IPR001034">
    <property type="entry name" value="DeoR_HTH"/>
</dbReference>
<dbReference type="PANTHER" id="PTHR30146:SF155">
    <property type="entry name" value="ALANINE RACEMASE"/>
    <property type="match status" value="1"/>
</dbReference>
<dbReference type="Proteomes" id="UP000419743">
    <property type="component" value="Unassembled WGS sequence"/>
</dbReference>
<protein>
    <submittedName>
        <fullName evidence="6">Arabinose metabolism transcriptional repressor</fullName>
    </submittedName>
</protein>
<dbReference type="InterPro" id="IPR018356">
    <property type="entry name" value="Tscrpt_reg_HTH_DeoR_CS"/>
</dbReference>
<keyword evidence="2" id="KW-0238">DNA-binding</keyword>
<reference evidence="6 7" key="1">
    <citation type="submission" date="2019-11" db="EMBL/GenBank/DDBJ databases">
        <authorList>
            <person name="Criscuolo A."/>
        </authorList>
    </citation>
    <scope>NUCLEOTIDE SEQUENCE [LARGE SCALE GENOMIC DNA]</scope>
    <source>
        <strain evidence="6">CIP111667</strain>
    </source>
</reference>
<gene>
    <name evidence="6" type="primary">araR_4</name>
    <name evidence="6" type="ORF">HALOF300_04025</name>
</gene>
<evidence type="ECO:0000313" key="6">
    <source>
        <dbReference type="EMBL" id="VZO39329.1"/>
    </source>
</evidence>
<dbReference type="PROSITE" id="PS00894">
    <property type="entry name" value="HTH_DEOR_1"/>
    <property type="match status" value="1"/>
</dbReference>
<evidence type="ECO:0000313" key="7">
    <source>
        <dbReference type="Proteomes" id="UP000419743"/>
    </source>
</evidence>
<dbReference type="PROSITE" id="PS51000">
    <property type="entry name" value="HTH_DEOR_2"/>
    <property type="match status" value="1"/>
</dbReference>
<evidence type="ECO:0000256" key="4">
    <source>
        <dbReference type="SAM" id="MobiDB-lite"/>
    </source>
</evidence>
<dbReference type="SUPFAM" id="SSF46785">
    <property type="entry name" value="Winged helix' DNA-binding domain"/>
    <property type="match status" value="1"/>
</dbReference>
<dbReference type="PANTHER" id="PTHR30146">
    <property type="entry name" value="LACI-RELATED TRANSCRIPTIONAL REPRESSOR"/>
    <property type="match status" value="1"/>
</dbReference>
<dbReference type="Gene3D" id="1.10.10.10">
    <property type="entry name" value="Winged helix-like DNA-binding domain superfamily/Winged helix DNA-binding domain"/>
    <property type="match status" value="1"/>
</dbReference>
<name>A0A7M4DPE3_9MICO</name>
<sequence>MMPPTGYSLGVLTEERRARIAAELQVSGAVEVRELAERFDVSVITIRRDLASVVASSPPSRRVRGGAVREPAGAAPERSRARSARSPRETAHDGEGALVGIVVPARDYYYRAVVDGAHDEADRLGLRLLLGVSDYSRQDEVTLVERMLARGVDALLVTPARTQSADARIYRLLADARVPVVLIEREVPDPFSGIESVHTDHALGMAAAMRHLIALGHRRIGLAMRPRNPTGPWLRAGMALARDEAGPSVQTFEHTVGPGTGEEYTRSLREVLESVRAAGESAMVVLSDHEAVDLADAAPAAGLRVPQDLAIVAYDDERAADATVPLTAVAPPKRDLGRLAVRMCADRFAERDAPAERALSPRRQVLLPTLRVRASTTT</sequence>
<dbReference type="EMBL" id="CACRYJ010000058">
    <property type="protein sequence ID" value="VZO39329.1"/>
    <property type="molecule type" value="Genomic_DNA"/>
</dbReference>
<feature type="domain" description="HTH deoR-type" evidence="5">
    <location>
        <begin position="13"/>
        <end position="69"/>
    </location>
</feature>
<dbReference type="AlphaFoldDB" id="A0A7M4DPE3"/>
<dbReference type="InterPro" id="IPR046335">
    <property type="entry name" value="LacI/GalR-like_sensor"/>
</dbReference>
<dbReference type="SUPFAM" id="SSF53822">
    <property type="entry name" value="Periplasmic binding protein-like I"/>
    <property type="match status" value="1"/>
</dbReference>
<feature type="compositionally biased region" description="Low complexity" evidence="4">
    <location>
        <begin position="57"/>
        <end position="76"/>
    </location>
</feature>
<comment type="caution">
    <text evidence="6">The sequence shown here is derived from an EMBL/GenBank/DDBJ whole genome shotgun (WGS) entry which is preliminary data.</text>
</comment>
<dbReference type="GO" id="GO:0003700">
    <property type="term" value="F:DNA-binding transcription factor activity"/>
    <property type="evidence" value="ECO:0007669"/>
    <property type="project" value="InterPro"/>
</dbReference>